<keyword evidence="4" id="KW-1185">Reference proteome</keyword>
<dbReference type="Proteomes" id="UP001642360">
    <property type="component" value="Unassembled WGS sequence"/>
</dbReference>
<feature type="compositionally biased region" description="Polar residues" evidence="2">
    <location>
        <begin position="424"/>
        <end position="436"/>
    </location>
</feature>
<sequence>MDADERLTALKKAYADIILNTAKEAAARIMVSERRALRFQHELYVAKEDALQMLQRLKRMMDSKICEAEIASSSQQKKIEELEAQLQEAEDIVRDLREELRQVQAELERESNNKIHVDEHDTATTEETSEDHTLYTSQSVILPHSESPRESVLVSDLRNLNLSPGNEVSHDIPSLVLRSKEPELYRNGCTQRIRAYERNLLNGELSVSEYEEGKRICTTPTYVADNMCTTEKKGGVLTDSRFVSWYQVQAGKCFRRKRKRTTRYKKNRTPSWWFLPEQAIKTDQTPAITCLRTHPNLVINNAQSIERPSQMAPQLTSDSTQMSTRLGFAKTDVCGGDCVKACGVQSTINKDDILTDKLPMRQEVGSTEISEVPVGRMNLDKDDVPLINSNGSKASDTTHTIHNQPLNDRIIKYTFQRKRKKVSFSGSDGNASVENSTLKRTEEKQPGSMEPQKSSLITESSRDSRRLAQVARQLISLSEKKWWQ</sequence>
<dbReference type="PANTHER" id="PTHR34778:SF2">
    <property type="entry name" value="OS02G0580700 PROTEIN"/>
    <property type="match status" value="1"/>
</dbReference>
<reference evidence="3 4" key="1">
    <citation type="submission" date="2024-02" db="EMBL/GenBank/DDBJ databases">
        <authorList>
            <person name="Vignale AGUSTIN F."/>
            <person name="Sosa J E."/>
            <person name="Modenutti C."/>
        </authorList>
    </citation>
    <scope>NUCLEOTIDE SEQUENCE [LARGE SCALE GENOMIC DNA]</scope>
</reference>
<accession>A0ABC8U740</accession>
<name>A0ABC8U740_9AQUA</name>
<protein>
    <submittedName>
        <fullName evidence="3">Uncharacterized protein</fullName>
    </submittedName>
</protein>
<gene>
    <name evidence="3" type="ORF">ILEXP_LOCUS47175</name>
</gene>
<dbReference type="PANTHER" id="PTHR34778">
    <property type="entry name" value="OS02G0580700 PROTEIN"/>
    <property type="match status" value="1"/>
</dbReference>
<feature type="region of interest" description="Disordered" evidence="2">
    <location>
        <begin position="422"/>
        <end position="465"/>
    </location>
</feature>
<evidence type="ECO:0000313" key="4">
    <source>
        <dbReference type="Proteomes" id="UP001642360"/>
    </source>
</evidence>
<keyword evidence="1" id="KW-0175">Coiled coil</keyword>
<dbReference type="AlphaFoldDB" id="A0ABC8U740"/>
<dbReference type="EMBL" id="CAUOFW020007024">
    <property type="protein sequence ID" value="CAK9177296.1"/>
    <property type="molecule type" value="Genomic_DNA"/>
</dbReference>
<evidence type="ECO:0000256" key="1">
    <source>
        <dbReference type="SAM" id="Coils"/>
    </source>
</evidence>
<organism evidence="3 4">
    <name type="scientific">Ilex paraguariensis</name>
    <name type="common">yerba mate</name>
    <dbReference type="NCBI Taxonomy" id="185542"/>
    <lineage>
        <taxon>Eukaryota</taxon>
        <taxon>Viridiplantae</taxon>
        <taxon>Streptophyta</taxon>
        <taxon>Embryophyta</taxon>
        <taxon>Tracheophyta</taxon>
        <taxon>Spermatophyta</taxon>
        <taxon>Magnoliopsida</taxon>
        <taxon>eudicotyledons</taxon>
        <taxon>Gunneridae</taxon>
        <taxon>Pentapetalae</taxon>
        <taxon>asterids</taxon>
        <taxon>campanulids</taxon>
        <taxon>Aquifoliales</taxon>
        <taxon>Aquifoliaceae</taxon>
        <taxon>Ilex</taxon>
    </lineage>
</organism>
<feature type="coiled-coil region" evidence="1">
    <location>
        <begin position="72"/>
        <end position="113"/>
    </location>
</feature>
<evidence type="ECO:0000256" key="2">
    <source>
        <dbReference type="SAM" id="MobiDB-lite"/>
    </source>
</evidence>
<evidence type="ECO:0000313" key="3">
    <source>
        <dbReference type="EMBL" id="CAK9177296.1"/>
    </source>
</evidence>
<comment type="caution">
    <text evidence="3">The sequence shown here is derived from an EMBL/GenBank/DDBJ whole genome shotgun (WGS) entry which is preliminary data.</text>
</comment>
<proteinExistence type="predicted"/>